<proteinExistence type="inferred from homology"/>
<dbReference type="GO" id="GO:0004745">
    <property type="term" value="F:all-trans-retinol dehydrogenase (NAD+) activity"/>
    <property type="evidence" value="ECO:0007669"/>
    <property type="project" value="TreeGrafter"/>
</dbReference>
<dbReference type="InterPro" id="IPR002347">
    <property type="entry name" value="SDR_fam"/>
</dbReference>
<sequence>VIATMRDLRKKEKLEKASGSALGTTLSIQRLDVCSDASVAECVANVPGGRVDVLVNNAGVGHVGPVESVSLEEMKKIFETNFFGVVRMVKAVLPEMKRRQSGHIVVISSVMGLQG</sequence>
<feature type="non-terminal residue" evidence="3">
    <location>
        <position position="115"/>
    </location>
</feature>
<dbReference type="InterPro" id="IPR036291">
    <property type="entry name" value="NAD(P)-bd_dom_sf"/>
</dbReference>
<evidence type="ECO:0000313" key="4">
    <source>
        <dbReference type="Proteomes" id="UP000578343"/>
    </source>
</evidence>
<organism evidence="3 4">
    <name type="scientific">Baryphthengus martii</name>
    <name type="common">Rufous motmot</name>
    <dbReference type="NCBI Taxonomy" id="176943"/>
    <lineage>
        <taxon>Eukaryota</taxon>
        <taxon>Metazoa</taxon>
        <taxon>Chordata</taxon>
        <taxon>Craniata</taxon>
        <taxon>Vertebrata</taxon>
        <taxon>Euteleostomi</taxon>
        <taxon>Archelosauria</taxon>
        <taxon>Archosauria</taxon>
        <taxon>Dinosauria</taxon>
        <taxon>Saurischia</taxon>
        <taxon>Theropoda</taxon>
        <taxon>Coelurosauria</taxon>
        <taxon>Aves</taxon>
        <taxon>Neognathae</taxon>
        <taxon>Neoaves</taxon>
        <taxon>Telluraves</taxon>
        <taxon>Coraciimorphae</taxon>
        <taxon>Coraciiformes</taxon>
        <taxon>Momotidae</taxon>
        <taxon>Baryphthengus</taxon>
    </lineage>
</organism>
<dbReference type="SUPFAM" id="SSF51735">
    <property type="entry name" value="NAD(P)-binding Rossmann-fold domains"/>
    <property type="match status" value="1"/>
</dbReference>
<dbReference type="PANTHER" id="PTHR43391:SF8">
    <property type="entry name" value="RETINOL DEHYDROGENASE 8"/>
    <property type="match status" value="1"/>
</dbReference>
<dbReference type="PANTHER" id="PTHR43391">
    <property type="entry name" value="RETINOL DEHYDROGENASE-RELATED"/>
    <property type="match status" value="1"/>
</dbReference>
<dbReference type="OrthoDB" id="47007at2759"/>
<evidence type="ECO:0000256" key="2">
    <source>
        <dbReference type="ARBA" id="ARBA00023002"/>
    </source>
</evidence>
<dbReference type="EMBL" id="VWZK01034632">
    <property type="protein sequence ID" value="NXG81219.1"/>
    <property type="molecule type" value="Genomic_DNA"/>
</dbReference>
<keyword evidence="2" id="KW-0560">Oxidoreductase</keyword>
<dbReference type="PRINTS" id="PR00081">
    <property type="entry name" value="GDHRDH"/>
</dbReference>
<name>A0A7K9EXB0_BARMA</name>
<evidence type="ECO:0000256" key="1">
    <source>
        <dbReference type="ARBA" id="ARBA00006484"/>
    </source>
</evidence>
<dbReference type="Pfam" id="PF00106">
    <property type="entry name" value="adh_short"/>
    <property type="match status" value="1"/>
</dbReference>
<keyword evidence="4" id="KW-1185">Reference proteome</keyword>
<comment type="caution">
    <text evidence="3">The sequence shown here is derived from an EMBL/GenBank/DDBJ whole genome shotgun (WGS) entry which is preliminary data.</text>
</comment>
<dbReference type="Proteomes" id="UP000578343">
    <property type="component" value="Unassembled WGS sequence"/>
</dbReference>
<protein>
    <submittedName>
        <fullName evidence="3">RDH8 dehydrogenase</fullName>
    </submittedName>
</protein>
<accession>A0A7K9EXB0</accession>
<dbReference type="GO" id="GO:0042572">
    <property type="term" value="P:retinol metabolic process"/>
    <property type="evidence" value="ECO:0007669"/>
    <property type="project" value="TreeGrafter"/>
</dbReference>
<gene>
    <name evidence="3" type="primary">Rdh8_3</name>
    <name evidence="3" type="ORF">BARMAR_R09964</name>
</gene>
<feature type="non-terminal residue" evidence="3">
    <location>
        <position position="1"/>
    </location>
</feature>
<dbReference type="PRINTS" id="PR00080">
    <property type="entry name" value="SDRFAMILY"/>
</dbReference>
<evidence type="ECO:0000313" key="3">
    <source>
        <dbReference type="EMBL" id="NXG81219.1"/>
    </source>
</evidence>
<dbReference type="GO" id="GO:0005829">
    <property type="term" value="C:cytosol"/>
    <property type="evidence" value="ECO:0007669"/>
    <property type="project" value="TreeGrafter"/>
</dbReference>
<comment type="similarity">
    <text evidence="1">Belongs to the short-chain dehydrogenases/reductases (SDR) family.</text>
</comment>
<reference evidence="3 4" key="1">
    <citation type="submission" date="2019-09" db="EMBL/GenBank/DDBJ databases">
        <title>Bird 10,000 Genomes (B10K) Project - Family phase.</title>
        <authorList>
            <person name="Zhang G."/>
        </authorList>
    </citation>
    <scope>NUCLEOTIDE SEQUENCE [LARGE SCALE GENOMIC DNA]</scope>
    <source>
        <strain evidence="3">B10K-DU-001-21</strain>
        <tissue evidence="3">Muscle</tissue>
    </source>
</reference>
<dbReference type="AlphaFoldDB" id="A0A7K9EXB0"/>
<dbReference type="Gene3D" id="3.40.50.720">
    <property type="entry name" value="NAD(P)-binding Rossmann-like Domain"/>
    <property type="match status" value="1"/>
</dbReference>